<evidence type="ECO:0000313" key="1">
    <source>
        <dbReference type="EMBL" id="MBM7555608.1"/>
    </source>
</evidence>
<sequence length="204" mass="23223">MSLNKDDFISNINKICYIEKINPDDWLRVRLNDGRTVALPSYLKVKLEEIKDGREYFKILEGAYRGKKASVKQQKHFLGVVSGSYFTTSCLRRPPAVLTFDRGAEKLSIEGLGTYHAKTDEGNPISKGSYNIEIPDAPHTGGNYYLGDSRYAKTWFRIGHSLHPGERSAGCITVKDTKRWTEIYRYLIISRKRDSRSVGIVKVI</sequence>
<proteinExistence type="predicted"/>
<dbReference type="RefSeq" id="WP_204700336.1">
    <property type="nucleotide sequence ID" value="NZ_JAFBDQ010000002.1"/>
</dbReference>
<organism evidence="1 2">
    <name type="scientific">Halanaerobacter jeridensis</name>
    <dbReference type="NCBI Taxonomy" id="706427"/>
    <lineage>
        <taxon>Bacteria</taxon>
        <taxon>Bacillati</taxon>
        <taxon>Bacillota</taxon>
        <taxon>Clostridia</taxon>
        <taxon>Halanaerobiales</taxon>
        <taxon>Halobacteroidaceae</taxon>
        <taxon>Halanaerobacter</taxon>
    </lineage>
</organism>
<protein>
    <submittedName>
        <fullName evidence="1">Uncharacterized protein</fullName>
    </submittedName>
</protein>
<dbReference type="EMBL" id="JAFBDQ010000002">
    <property type="protein sequence ID" value="MBM7555608.1"/>
    <property type="molecule type" value="Genomic_DNA"/>
</dbReference>
<dbReference type="AlphaFoldDB" id="A0A939BNP9"/>
<gene>
    <name evidence="1" type="ORF">JOC47_000433</name>
</gene>
<reference evidence="1" key="1">
    <citation type="submission" date="2021-01" db="EMBL/GenBank/DDBJ databases">
        <title>Genomic Encyclopedia of Type Strains, Phase IV (KMG-IV): sequencing the most valuable type-strain genomes for metagenomic binning, comparative biology and taxonomic classification.</title>
        <authorList>
            <person name="Goeker M."/>
        </authorList>
    </citation>
    <scope>NUCLEOTIDE SEQUENCE</scope>
    <source>
        <strain evidence="1">DSM 23230</strain>
    </source>
</reference>
<dbReference type="Proteomes" id="UP000774000">
    <property type="component" value="Unassembled WGS sequence"/>
</dbReference>
<name>A0A939BNP9_9FIRM</name>
<evidence type="ECO:0000313" key="2">
    <source>
        <dbReference type="Proteomes" id="UP000774000"/>
    </source>
</evidence>
<comment type="caution">
    <text evidence="1">The sequence shown here is derived from an EMBL/GenBank/DDBJ whole genome shotgun (WGS) entry which is preliminary data.</text>
</comment>
<keyword evidence="2" id="KW-1185">Reference proteome</keyword>
<accession>A0A939BNP9</accession>